<dbReference type="InterPro" id="IPR006748">
    <property type="entry name" value="NH2Glyco/OHUrea_AB-resist_kin"/>
</dbReference>
<name>A0A549T9F8_9HYPH</name>
<dbReference type="Pfam" id="PF04655">
    <property type="entry name" value="APH_6_hur"/>
    <property type="match status" value="1"/>
</dbReference>
<dbReference type="Proteomes" id="UP000316801">
    <property type="component" value="Unassembled WGS sequence"/>
</dbReference>
<gene>
    <name evidence="1" type="ORF">FNA46_12255</name>
</gene>
<comment type="caution">
    <text evidence="1">The sequence shown here is derived from an EMBL/GenBank/DDBJ whole genome shotgun (WGS) entry which is preliminary data.</text>
</comment>
<keyword evidence="2" id="KW-1185">Reference proteome</keyword>
<dbReference type="GO" id="GO:0016773">
    <property type="term" value="F:phosphotransferase activity, alcohol group as acceptor"/>
    <property type="evidence" value="ECO:0007669"/>
    <property type="project" value="InterPro"/>
</dbReference>
<proteinExistence type="predicted"/>
<dbReference type="InterPro" id="IPR011009">
    <property type="entry name" value="Kinase-like_dom_sf"/>
</dbReference>
<dbReference type="RefSeq" id="WP_143125491.1">
    <property type="nucleotide sequence ID" value="NZ_VJMG01000030.1"/>
</dbReference>
<dbReference type="SUPFAM" id="SSF56112">
    <property type="entry name" value="Protein kinase-like (PK-like)"/>
    <property type="match status" value="1"/>
</dbReference>
<keyword evidence="1" id="KW-0808">Transferase</keyword>
<protein>
    <submittedName>
        <fullName evidence="1">Phosphotransferase</fullName>
    </submittedName>
</protein>
<accession>A0A549T9F8</accession>
<evidence type="ECO:0000313" key="1">
    <source>
        <dbReference type="EMBL" id="TRL38508.1"/>
    </source>
</evidence>
<organism evidence="1 2">
    <name type="scientific">Rhizobium straminoryzae</name>
    <dbReference type="NCBI Taxonomy" id="1387186"/>
    <lineage>
        <taxon>Bacteria</taxon>
        <taxon>Pseudomonadati</taxon>
        <taxon>Pseudomonadota</taxon>
        <taxon>Alphaproteobacteria</taxon>
        <taxon>Hyphomicrobiales</taxon>
        <taxon>Rhizobiaceae</taxon>
        <taxon>Rhizobium/Agrobacterium group</taxon>
        <taxon>Rhizobium</taxon>
    </lineage>
</organism>
<dbReference type="EMBL" id="VJMG01000030">
    <property type="protein sequence ID" value="TRL38508.1"/>
    <property type="molecule type" value="Genomic_DNA"/>
</dbReference>
<evidence type="ECO:0000313" key="2">
    <source>
        <dbReference type="Proteomes" id="UP000316801"/>
    </source>
</evidence>
<sequence length="290" mass="31934">MDEGSPSVDPLLRSDLLRGWSLNAPRLIADTHSSRLYRVRRADGSGAILKQLKPEGLRERAGFAYLAWRNGLGCVRLLEQSDDACLLDDAGTQSLADLHKAEGDEAATPVLCELLPLLHAPSDRPPPPDLIPLERHFRSLFRLAEKDGPHREMAVWAARHARDLIDHQTRQIPLHGDLHHDNVMRGIDGTWRVIDPQGLIGDPAYEVANIFGNPGGAHLFEPARVVRLAETFAPVPGCDPRTVLRYAGAHAMLSTAWSLNEPDNPNATENIRERLAVAGFVRSLIGQQSV</sequence>
<dbReference type="GO" id="GO:0019748">
    <property type="term" value="P:secondary metabolic process"/>
    <property type="evidence" value="ECO:0007669"/>
    <property type="project" value="InterPro"/>
</dbReference>
<dbReference type="Gene3D" id="3.90.1200.10">
    <property type="match status" value="1"/>
</dbReference>
<reference evidence="1 2" key="1">
    <citation type="submission" date="2019-07" db="EMBL/GenBank/DDBJ databases">
        <title>Ln-dependent methylotrophs.</title>
        <authorList>
            <person name="Tani A."/>
        </authorList>
    </citation>
    <scope>NUCLEOTIDE SEQUENCE [LARGE SCALE GENOMIC DNA]</scope>
    <source>
        <strain evidence="1 2">SM12</strain>
    </source>
</reference>
<dbReference type="AlphaFoldDB" id="A0A549T9F8"/>